<dbReference type="Proteomes" id="UP001367508">
    <property type="component" value="Unassembled WGS sequence"/>
</dbReference>
<keyword evidence="1" id="KW-0812">Transmembrane</keyword>
<evidence type="ECO:0000256" key="1">
    <source>
        <dbReference type="SAM" id="Phobius"/>
    </source>
</evidence>
<proteinExistence type="predicted"/>
<feature type="transmembrane region" description="Helical" evidence="1">
    <location>
        <begin position="16"/>
        <end position="37"/>
    </location>
</feature>
<keyword evidence="3" id="KW-1185">Reference proteome</keyword>
<sequence length="80" mass="8967">MEPSFAMFILRIKHSLGSYIDLFFLFHMVLKFLTAFISPTSRIYGHKNSSPILAKSFSVPQSASKVVAGIVNWRTGTNSQ</sequence>
<comment type="caution">
    <text evidence="2">The sequence shown here is derived from an EMBL/GenBank/DDBJ whole genome shotgun (WGS) entry which is preliminary data.</text>
</comment>
<keyword evidence="1" id="KW-1133">Transmembrane helix</keyword>
<reference evidence="2 3" key="1">
    <citation type="submission" date="2024-01" db="EMBL/GenBank/DDBJ databases">
        <title>The genomes of 5 underutilized Papilionoideae crops provide insights into root nodulation and disease resistanc.</title>
        <authorList>
            <person name="Jiang F."/>
        </authorList>
    </citation>
    <scope>NUCLEOTIDE SEQUENCE [LARGE SCALE GENOMIC DNA]</scope>
    <source>
        <strain evidence="2">LVBAO_FW01</strain>
        <tissue evidence="2">Leaves</tissue>
    </source>
</reference>
<keyword evidence="1" id="KW-0472">Membrane</keyword>
<accession>A0AAN9KHD5</accession>
<gene>
    <name evidence="2" type="ORF">VNO77_35046</name>
</gene>
<evidence type="ECO:0000313" key="2">
    <source>
        <dbReference type="EMBL" id="KAK7316207.1"/>
    </source>
</evidence>
<dbReference type="AlphaFoldDB" id="A0AAN9KHD5"/>
<name>A0AAN9KHD5_CANGL</name>
<organism evidence="2 3">
    <name type="scientific">Canavalia gladiata</name>
    <name type="common">Sword bean</name>
    <name type="synonym">Dolichos gladiatus</name>
    <dbReference type="NCBI Taxonomy" id="3824"/>
    <lineage>
        <taxon>Eukaryota</taxon>
        <taxon>Viridiplantae</taxon>
        <taxon>Streptophyta</taxon>
        <taxon>Embryophyta</taxon>
        <taxon>Tracheophyta</taxon>
        <taxon>Spermatophyta</taxon>
        <taxon>Magnoliopsida</taxon>
        <taxon>eudicotyledons</taxon>
        <taxon>Gunneridae</taxon>
        <taxon>Pentapetalae</taxon>
        <taxon>rosids</taxon>
        <taxon>fabids</taxon>
        <taxon>Fabales</taxon>
        <taxon>Fabaceae</taxon>
        <taxon>Papilionoideae</taxon>
        <taxon>50 kb inversion clade</taxon>
        <taxon>NPAAA clade</taxon>
        <taxon>indigoferoid/millettioid clade</taxon>
        <taxon>Phaseoleae</taxon>
        <taxon>Canavalia</taxon>
    </lineage>
</organism>
<protein>
    <submittedName>
        <fullName evidence="2">Uncharacterized protein</fullName>
    </submittedName>
</protein>
<dbReference type="EMBL" id="JAYMYQ010000008">
    <property type="protein sequence ID" value="KAK7316207.1"/>
    <property type="molecule type" value="Genomic_DNA"/>
</dbReference>
<evidence type="ECO:0000313" key="3">
    <source>
        <dbReference type="Proteomes" id="UP001367508"/>
    </source>
</evidence>